<evidence type="ECO:0000256" key="5">
    <source>
        <dbReference type="ARBA" id="ARBA00023274"/>
    </source>
</evidence>
<evidence type="ECO:0000256" key="1">
    <source>
        <dbReference type="ARBA" id="ARBA00004173"/>
    </source>
</evidence>
<comment type="subcellular location">
    <subcellularLocation>
        <location evidence="1">Mitochondrion</location>
    </subcellularLocation>
</comment>
<dbReference type="SUPFAM" id="SSF46561">
    <property type="entry name" value="Ribosomal protein L29 (L29p)"/>
    <property type="match status" value="1"/>
</dbReference>
<keyword evidence="4" id="KW-0496">Mitochondrion</keyword>
<dbReference type="EMBL" id="KQ964472">
    <property type="protein sequence ID" value="KXN71556.1"/>
    <property type="molecule type" value="Genomic_DNA"/>
</dbReference>
<dbReference type="PANTHER" id="PTHR21183">
    <property type="entry name" value="RIBOSOMAL PROTEIN L47, MITOCHONDRIAL-RELATED"/>
    <property type="match status" value="1"/>
</dbReference>
<reference evidence="8 9" key="1">
    <citation type="journal article" date="2015" name="Genome Biol. Evol.">
        <title>Phylogenomic analyses indicate that early fungi evolved digesting cell walls of algal ancestors of land plants.</title>
        <authorList>
            <person name="Chang Y."/>
            <person name="Wang S."/>
            <person name="Sekimoto S."/>
            <person name="Aerts A.L."/>
            <person name="Choi C."/>
            <person name="Clum A."/>
            <person name="LaButti K.M."/>
            <person name="Lindquist E.A."/>
            <person name="Yee Ngan C."/>
            <person name="Ohm R.A."/>
            <person name="Salamov A.A."/>
            <person name="Grigoriev I.V."/>
            <person name="Spatafora J.W."/>
            <person name="Berbee M.L."/>
        </authorList>
    </citation>
    <scope>NUCLEOTIDE SEQUENCE [LARGE SCALE GENOMIC DNA]</scope>
    <source>
        <strain evidence="8 9">NRRL 28638</strain>
    </source>
</reference>
<dbReference type="AlphaFoldDB" id="A0A137P969"/>
<gene>
    <name evidence="8" type="ORF">CONCODRAFT_78260</name>
</gene>
<dbReference type="Gene3D" id="6.10.330.20">
    <property type="match status" value="1"/>
</dbReference>
<dbReference type="OMA" id="QREYEQH"/>
<evidence type="ECO:0000256" key="2">
    <source>
        <dbReference type="ARBA" id="ARBA00009254"/>
    </source>
</evidence>
<keyword evidence="9" id="KW-1185">Reference proteome</keyword>
<dbReference type="GO" id="GO:0005762">
    <property type="term" value="C:mitochondrial large ribosomal subunit"/>
    <property type="evidence" value="ECO:0007669"/>
    <property type="project" value="TreeGrafter"/>
</dbReference>
<dbReference type="STRING" id="796925.A0A137P969"/>
<dbReference type="Pfam" id="PF06984">
    <property type="entry name" value="MRP-L47"/>
    <property type="match status" value="1"/>
</dbReference>
<sequence>MNFLSKYTTCLSAAKSTQTPLRRGLEEFFERGLALPKEHTVTGRAWRAAELRLKSFDDLHKLWYLNLKERNLLSTQKAEAKRHGIQPTAFTNKSRVIKCKKNMARILFVLNERRIQFELAQQALKSQPALSTLPESVKSEIEPASIQNNPL</sequence>
<name>A0A137P969_CONC2</name>
<organism evidence="8 9">
    <name type="scientific">Conidiobolus coronatus (strain ATCC 28846 / CBS 209.66 / NRRL 28638)</name>
    <name type="common">Delacroixia coronata</name>
    <dbReference type="NCBI Taxonomy" id="796925"/>
    <lineage>
        <taxon>Eukaryota</taxon>
        <taxon>Fungi</taxon>
        <taxon>Fungi incertae sedis</taxon>
        <taxon>Zoopagomycota</taxon>
        <taxon>Entomophthoromycotina</taxon>
        <taxon>Entomophthoromycetes</taxon>
        <taxon>Entomophthorales</taxon>
        <taxon>Ancylistaceae</taxon>
        <taxon>Conidiobolus</taxon>
    </lineage>
</organism>
<dbReference type="GO" id="GO:0003735">
    <property type="term" value="F:structural constituent of ribosome"/>
    <property type="evidence" value="ECO:0007669"/>
    <property type="project" value="InterPro"/>
</dbReference>
<comment type="similarity">
    <text evidence="2">Belongs to the universal ribosomal protein uL29 family.</text>
</comment>
<accession>A0A137P969</accession>
<protein>
    <recommendedName>
        <fullName evidence="6">Large ribosomal subunit protein uL29m</fullName>
    </recommendedName>
    <alternativeName>
        <fullName evidence="7">54S ribosomal protein L4, mitochondrial</fullName>
    </alternativeName>
</protein>
<evidence type="ECO:0000256" key="3">
    <source>
        <dbReference type="ARBA" id="ARBA00022980"/>
    </source>
</evidence>
<dbReference type="Proteomes" id="UP000070444">
    <property type="component" value="Unassembled WGS sequence"/>
</dbReference>
<dbReference type="InterPro" id="IPR036049">
    <property type="entry name" value="Ribosomal_uL29_sf"/>
</dbReference>
<dbReference type="OrthoDB" id="270763at2759"/>
<evidence type="ECO:0000256" key="7">
    <source>
        <dbReference type="ARBA" id="ARBA00035399"/>
    </source>
</evidence>
<evidence type="ECO:0000256" key="4">
    <source>
        <dbReference type="ARBA" id="ARBA00023128"/>
    </source>
</evidence>
<proteinExistence type="inferred from homology"/>
<evidence type="ECO:0000313" key="9">
    <source>
        <dbReference type="Proteomes" id="UP000070444"/>
    </source>
</evidence>
<evidence type="ECO:0000313" key="8">
    <source>
        <dbReference type="EMBL" id="KXN71556.1"/>
    </source>
</evidence>
<dbReference type="InterPro" id="IPR038340">
    <property type="entry name" value="MRP-L47_sf"/>
</dbReference>
<dbReference type="PANTHER" id="PTHR21183:SF18">
    <property type="entry name" value="LARGE RIBOSOMAL SUBUNIT PROTEIN UL29M"/>
    <property type="match status" value="1"/>
</dbReference>
<evidence type="ECO:0000256" key="6">
    <source>
        <dbReference type="ARBA" id="ARBA00035289"/>
    </source>
</evidence>
<dbReference type="GO" id="GO:0032543">
    <property type="term" value="P:mitochondrial translation"/>
    <property type="evidence" value="ECO:0007669"/>
    <property type="project" value="TreeGrafter"/>
</dbReference>
<dbReference type="InterPro" id="IPR010729">
    <property type="entry name" value="Ribosomal_uL29_mit"/>
</dbReference>
<keyword evidence="3" id="KW-0689">Ribosomal protein</keyword>
<keyword evidence="5" id="KW-0687">Ribonucleoprotein</keyword>